<proteinExistence type="predicted"/>
<evidence type="ECO:0000313" key="3">
    <source>
        <dbReference type="EMBL" id="JAG33683.1"/>
    </source>
</evidence>
<feature type="compositionally biased region" description="Acidic residues" evidence="2">
    <location>
        <begin position="365"/>
        <end position="387"/>
    </location>
</feature>
<gene>
    <name evidence="3" type="ORF">CM83_99501</name>
</gene>
<dbReference type="AlphaFoldDB" id="A0A0A9YRF7"/>
<sequence>ITAAGEFLNEHGKFTQAEKTTFNRINANRLKRMKCTKEMERVEKLKSGFQNYYDKVDSLFRNLIKTDSKAKEKVPPVTERLHHLLNIRQLIYLHKEEFNTALLALREEKTEIINFSYWAQIEYNYMINDLKPYGLDLNGMELPKPMEVVWDLEYPDHLKFKPGPMPDDIKLRMDLYKKDLESIEALIPLDELKEQVKKQGVQNHKLFQLMKNRKERFWSSMITIREKLDKLIAEFDRKFIPLILQRSSASLEINYLKAEYSSTLQEVDILYRYEILQTSASCYKYETLKTKHVFILRDNIRKKKVARFNEQMKECHRTIDDLNAKFMELMKDDKWAKHLTRTYKRKYKPPRRDGSMATTVSSDSSSDDEDDDYYDDEETDEDFDDDGERGTGTGVAYIYDETIIPPGCDEEKFRHTFKLRNQRHIEENRISEIRREKEVIVEEVKSIKKVIKICDGLLALFYSGTFRFQKMMKDEMSDIEYLISLHPSQVQIFDKKDPFKNVPNLEECKLIEQEEYLQKIKTLRQLKDAIDGVNVVVAKTQRSSKMQLKDLHRLADRNAKRYQEIEALLANKFGRHIDVDTGQTYVLISMIKRAIRRTAKELMEKEKQEQKQDEKTVQLMHKSELMKTKRERMRTLQTLYTIEAENNRIKADKLKHASHKLKGKMDLVKEKESLMQKLAEVEEEENKLVAAIKDV</sequence>
<reference evidence="3" key="2">
    <citation type="submission" date="2014-07" db="EMBL/GenBank/DDBJ databases">
        <authorList>
            <person name="Hull J."/>
        </authorList>
    </citation>
    <scope>NUCLEOTIDE SEQUENCE</scope>
</reference>
<organism evidence="3">
    <name type="scientific">Lygus hesperus</name>
    <name type="common">Western plant bug</name>
    <dbReference type="NCBI Taxonomy" id="30085"/>
    <lineage>
        <taxon>Eukaryota</taxon>
        <taxon>Metazoa</taxon>
        <taxon>Ecdysozoa</taxon>
        <taxon>Arthropoda</taxon>
        <taxon>Hexapoda</taxon>
        <taxon>Insecta</taxon>
        <taxon>Pterygota</taxon>
        <taxon>Neoptera</taxon>
        <taxon>Paraneoptera</taxon>
        <taxon>Hemiptera</taxon>
        <taxon>Heteroptera</taxon>
        <taxon>Panheteroptera</taxon>
        <taxon>Cimicomorpha</taxon>
        <taxon>Miridae</taxon>
        <taxon>Mirini</taxon>
        <taxon>Lygus</taxon>
    </lineage>
</organism>
<feature type="region of interest" description="Disordered" evidence="2">
    <location>
        <begin position="346"/>
        <end position="390"/>
    </location>
</feature>
<feature type="non-terminal residue" evidence="3">
    <location>
        <position position="1"/>
    </location>
</feature>
<evidence type="ECO:0000256" key="2">
    <source>
        <dbReference type="SAM" id="MobiDB-lite"/>
    </source>
</evidence>
<keyword evidence="1" id="KW-0175">Coiled coil</keyword>
<dbReference type="EMBL" id="GBHO01009921">
    <property type="protein sequence ID" value="JAG33683.1"/>
    <property type="molecule type" value="Transcribed_RNA"/>
</dbReference>
<protein>
    <submittedName>
        <fullName evidence="3">Uncharacterized protein</fullName>
    </submittedName>
</protein>
<name>A0A0A9YRF7_LYGHE</name>
<feature type="coiled-coil region" evidence="1">
    <location>
        <begin position="664"/>
        <end position="694"/>
    </location>
</feature>
<accession>A0A0A9YRF7</accession>
<evidence type="ECO:0000256" key="1">
    <source>
        <dbReference type="SAM" id="Coils"/>
    </source>
</evidence>
<reference evidence="3" key="1">
    <citation type="journal article" date="2014" name="PLoS ONE">
        <title>Transcriptome-Based Identification of ABC Transporters in the Western Tarnished Plant Bug Lygus hesperus.</title>
        <authorList>
            <person name="Hull J.J."/>
            <person name="Chaney K."/>
            <person name="Geib S.M."/>
            <person name="Fabrick J.A."/>
            <person name="Brent C.S."/>
            <person name="Walsh D."/>
            <person name="Lavine L.C."/>
        </authorList>
    </citation>
    <scope>NUCLEOTIDE SEQUENCE</scope>
</reference>